<evidence type="ECO:0000259" key="15">
    <source>
        <dbReference type="Pfam" id="PF01514"/>
    </source>
</evidence>
<dbReference type="InterPro" id="IPR045851">
    <property type="entry name" value="AMP-bd_C_sf"/>
</dbReference>
<dbReference type="InterPro" id="IPR013556">
    <property type="entry name" value="Flag_M-ring_C"/>
</dbReference>
<evidence type="ECO:0000256" key="14">
    <source>
        <dbReference type="SAM" id="Phobius"/>
    </source>
</evidence>
<feature type="region of interest" description="Disordered" evidence="13">
    <location>
        <begin position="328"/>
        <end position="361"/>
    </location>
</feature>
<evidence type="ECO:0000256" key="2">
    <source>
        <dbReference type="ARBA" id="ARBA00004117"/>
    </source>
</evidence>
<comment type="subunit">
    <text evidence="11">The basal body constitutes a major portion of the flagellar organelle and consists of four rings (L,P,S, and M) mounted on a central rod. The M ring is integral to the inner membrane of the cell and may be connected to the flagellar rod via the S ring. The S (supramembrane ring) lies just distal to the M ring. The L and P rings lie in the outer membrane and the periplasmic space, respectively.</text>
</comment>
<gene>
    <name evidence="17" type="ORF">HNR48_003776</name>
</gene>
<dbReference type="PRINTS" id="PR01009">
    <property type="entry name" value="FLGMRINGFLIF"/>
</dbReference>
<evidence type="ECO:0000256" key="6">
    <source>
        <dbReference type="ARBA" id="ARBA00022475"/>
    </source>
</evidence>
<keyword evidence="10 12" id="KW-0975">Bacterial flagellum</keyword>
<dbReference type="GO" id="GO:0003774">
    <property type="term" value="F:cytoskeletal motor activity"/>
    <property type="evidence" value="ECO:0007669"/>
    <property type="project" value="InterPro"/>
</dbReference>
<feature type="region of interest" description="Disordered" evidence="13">
    <location>
        <begin position="1"/>
        <end position="24"/>
    </location>
</feature>
<feature type="transmembrane region" description="Helical" evidence="14">
    <location>
        <begin position="40"/>
        <end position="59"/>
    </location>
</feature>
<dbReference type="Gene3D" id="3.30.300.30">
    <property type="match status" value="1"/>
</dbReference>
<evidence type="ECO:0000256" key="5">
    <source>
        <dbReference type="ARBA" id="ARBA00017949"/>
    </source>
</evidence>
<feature type="domain" description="Flagellar M-ring C-terminal" evidence="16">
    <location>
        <begin position="269"/>
        <end position="437"/>
    </location>
</feature>
<evidence type="ECO:0000256" key="13">
    <source>
        <dbReference type="SAM" id="MobiDB-lite"/>
    </source>
</evidence>
<accession>A0A7X0MYV4</accession>
<dbReference type="InterPro" id="IPR006182">
    <property type="entry name" value="FliF_N_dom"/>
</dbReference>
<keyword evidence="17" id="KW-0282">Flagellum</keyword>
<dbReference type="Pfam" id="PF01514">
    <property type="entry name" value="YscJ_FliF"/>
    <property type="match status" value="1"/>
</dbReference>
<evidence type="ECO:0000313" key="17">
    <source>
        <dbReference type="EMBL" id="MBB6523474.1"/>
    </source>
</evidence>
<keyword evidence="18" id="KW-1185">Reference proteome</keyword>
<evidence type="ECO:0000256" key="8">
    <source>
        <dbReference type="ARBA" id="ARBA00022989"/>
    </source>
</evidence>
<dbReference type="GO" id="GO:0071973">
    <property type="term" value="P:bacterial-type flagellum-dependent cell motility"/>
    <property type="evidence" value="ECO:0007669"/>
    <property type="project" value="InterPro"/>
</dbReference>
<feature type="compositionally biased region" description="Acidic residues" evidence="13">
    <location>
        <begin position="7"/>
        <end position="16"/>
    </location>
</feature>
<comment type="function">
    <text evidence="1 12">The M ring may be actively involved in energy transduction.</text>
</comment>
<evidence type="ECO:0000256" key="4">
    <source>
        <dbReference type="ARBA" id="ARBA00007971"/>
    </source>
</evidence>
<dbReference type="InParanoid" id="A0A7X0MYV4"/>
<dbReference type="Pfam" id="PF08345">
    <property type="entry name" value="YscJ_FliF_C"/>
    <property type="match status" value="1"/>
</dbReference>
<dbReference type="AlphaFoldDB" id="A0A7X0MYV4"/>
<evidence type="ECO:0000256" key="11">
    <source>
        <dbReference type="ARBA" id="ARBA00025936"/>
    </source>
</evidence>
<comment type="subcellular location">
    <subcellularLocation>
        <location evidence="2 12">Bacterial flagellum basal body</location>
    </subcellularLocation>
    <subcellularLocation>
        <location evidence="3">Cell membrane</location>
        <topology evidence="3">Multi-pass membrane protein</topology>
    </subcellularLocation>
</comment>
<proteinExistence type="inferred from homology"/>
<protein>
    <recommendedName>
        <fullName evidence="5 12">Flagellar M-ring protein</fullName>
    </recommendedName>
</protein>
<feature type="domain" description="Flagellar M-ring N-terminal" evidence="15">
    <location>
        <begin position="61"/>
        <end position="237"/>
    </location>
</feature>
<dbReference type="NCBIfam" id="TIGR00206">
    <property type="entry name" value="fliF"/>
    <property type="match status" value="1"/>
</dbReference>
<evidence type="ECO:0000256" key="1">
    <source>
        <dbReference type="ARBA" id="ARBA00003820"/>
    </source>
</evidence>
<comment type="similarity">
    <text evidence="4 12">Belongs to the FliF family.</text>
</comment>
<evidence type="ECO:0000256" key="7">
    <source>
        <dbReference type="ARBA" id="ARBA00022692"/>
    </source>
</evidence>
<keyword evidence="8 14" id="KW-1133">Transmembrane helix</keyword>
<dbReference type="RefSeq" id="WP_166847751.1">
    <property type="nucleotide sequence ID" value="NZ_JAAONY010000003.1"/>
</dbReference>
<dbReference type="InterPro" id="IPR043427">
    <property type="entry name" value="YscJ/FliF"/>
</dbReference>
<evidence type="ECO:0000256" key="3">
    <source>
        <dbReference type="ARBA" id="ARBA00004651"/>
    </source>
</evidence>
<keyword evidence="7 14" id="KW-0812">Transmembrane</keyword>
<dbReference type="EMBL" id="JACHHT010000003">
    <property type="protein sequence ID" value="MBB6523474.1"/>
    <property type="molecule type" value="Genomic_DNA"/>
</dbReference>
<organism evidence="17 18">
    <name type="scientific">Pseudoteredinibacter isoporae</name>
    <dbReference type="NCBI Taxonomy" id="570281"/>
    <lineage>
        <taxon>Bacteria</taxon>
        <taxon>Pseudomonadati</taxon>
        <taxon>Pseudomonadota</taxon>
        <taxon>Gammaproteobacteria</taxon>
        <taxon>Cellvibrionales</taxon>
        <taxon>Cellvibrionaceae</taxon>
        <taxon>Pseudoteredinibacter</taxon>
    </lineage>
</organism>
<dbReference type="GO" id="GO:0009431">
    <property type="term" value="C:bacterial-type flagellum basal body, MS ring"/>
    <property type="evidence" value="ECO:0007669"/>
    <property type="project" value="InterPro"/>
</dbReference>
<dbReference type="PIRSF" id="PIRSF004862">
    <property type="entry name" value="FliF"/>
    <property type="match status" value="1"/>
</dbReference>
<evidence type="ECO:0000256" key="12">
    <source>
        <dbReference type="PIRNR" id="PIRNR004862"/>
    </source>
</evidence>
<keyword evidence="6" id="KW-1003">Cell membrane</keyword>
<dbReference type="PANTHER" id="PTHR30046:SF0">
    <property type="entry name" value="FLAGELLAR M-RING PROTEIN"/>
    <property type="match status" value="1"/>
</dbReference>
<keyword evidence="17" id="KW-0966">Cell projection</keyword>
<dbReference type="PANTHER" id="PTHR30046">
    <property type="entry name" value="FLAGELLAR M-RING PROTEIN"/>
    <property type="match status" value="1"/>
</dbReference>
<name>A0A7X0MYV4_9GAMM</name>
<dbReference type="GO" id="GO:0005886">
    <property type="term" value="C:plasma membrane"/>
    <property type="evidence" value="ECO:0007669"/>
    <property type="project" value="UniProtKB-SubCell"/>
</dbReference>
<comment type="caution">
    <text evidence="17">The sequence shown here is derived from an EMBL/GenBank/DDBJ whole genome shotgun (WGS) entry which is preliminary data.</text>
</comment>
<dbReference type="InterPro" id="IPR000067">
    <property type="entry name" value="FlgMring_FliF"/>
</dbReference>
<dbReference type="Proteomes" id="UP000528457">
    <property type="component" value="Unassembled WGS sequence"/>
</dbReference>
<evidence type="ECO:0000256" key="9">
    <source>
        <dbReference type="ARBA" id="ARBA00023136"/>
    </source>
</evidence>
<evidence type="ECO:0000256" key="10">
    <source>
        <dbReference type="ARBA" id="ARBA00023143"/>
    </source>
</evidence>
<keyword evidence="17" id="KW-0969">Cilium</keyword>
<reference evidence="17 18" key="1">
    <citation type="submission" date="2020-08" db="EMBL/GenBank/DDBJ databases">
        <title>Genomic Encyclopedia of Type Strains, Phase IV (KMG-IV): sequencing the most valuable type-strain genomes for metagenomic binning, comparative biology and taxonomic classification.</title>
        <authorList>
            <person name="Goeker M."/>
        </authorList>
    </citation>
    <scope>NUCLEOTIDE SEQUENCE [LARGE SCALE GENOMIC DNA]</scope>
    <source>
        <strain evidence="17 18">DSM 22368</strain>
    </source>
</reference>
<evidence type="ECO:0000259" key="16">
    <source>
        <dbReference type="Pfam" id="PF08345"/>
    </source>
</evidence>
<sequence length="566" mass="62041">MSTAETDMGDFADDGAAESGKKSSSDLVEGFNNLNLMRQVGLMVGLAASVAIGFAVVLWTQEDNYRPLFASSNILDVPEIARLLEASEIDYKVDQKNNTILVAEQDIYQARIKLAEVNDASTDGTGFELLDQEQPLGTSQFMESARYKRSLEGELARTITAIKTVKNARVHLAIPKRSVFVRDAREPRASVFVDLYAGRSIKTEQVKAIANLVASSIPELKLENVTVVDQSGNLLSQGEDNEELIMAAKQREFTRKVEDDLTRRINSILEPVVGPEGFKAEVSADVDFTQVEQAEEVFNPDLPAIRSEQTLNEQRGNDLVAGIPGALTNQPPGMAEAPEQADGQNPNVQGANERVRSQATRNYELDRTVSYTRHQQGNIKRLTVAVVVDDKVSNASGESSRVPWTQDELDRMTILVRDAVGFSSARGDSVNVLNSPFIAKDEEVLEEPPVWEQAWFGNLTKQAVGLLIILILLLGLLRPLLRNLAESGRERREAEEAAQLAELAAVEMEGYDSLSDDAVTLTGGETLALPSPDETYETQLNTVKALVAEDAGRVALVIKDWVTEEE</sequence>
<keyword evidence="9 14" id="KW-0472">Membrane</keyword>
<evidence type="ECO:0000313" key="18">
    <source>
        <dbReference type="Proteomes" id="UP000528457"/>
    </source>
</evidence>
<dbReference type="FunCoup" id="A0A7X0MYV4">
    <property type="interactions" value="135"/>
</dbReference>